<evidence type="ECO:0000313" key="2">
    <source>
        <dbReference type="EMBL" id="MCA9729939.1"/>
    </source>
</evidence>
<feature type="non-terminal residue" evidence="2">
    <location>
        <position position="1"/>
    </location>
</feature>
<keyword evidence="1" id="KW-1133">Transmembrane helix</keyword>
<dbReference type="EMBL" id="JAGQHR010000909">
    <property type="protein sequence ID" value="MCA9729939.1"/>
    <property type="molecule type" value="Genomic_DNA"/>
</dbReference>
<comment type="caution">
    <text evidence="2">The sequence shown here is derived from an EMBL/GenBank/DDBJ whole genome shotgun (WGS) entry which is preliminary data.</text>
</comment>
<organism evidence="2 3">
    <name type="scientific">Eiseniibacteriota bacterium</name>
    <dbReference type="NCBI Taxonomy" id="2212470"/>
    <lineage>
        <taxon>Bacteria</taxon>
        <taxon>Candidatus Eiseniibacteriota</taxon>
    </lineage>
</organism>
<feature type="transmembrane region" description="Helical" evidence="1">
    <location>
        <begin position="25"/>
        <end position="46"/>
    </location>
</feature>
<keyword evidence="1" id="KW-0812">Transmembrane</keyword>
<name>A0A956M2M5_UNCEI</name>
<reference evidence="2" key="2">
    <citation type="journal article" date="2021" name="Microbiome">
        <title>Successional dynamics and alternative stable states in a saline activated sludge microbial community over 9 years.</title>
        <authorList>
            <person name="Wang Y."/>
            <person name="Ye J."/>
            <person name="Ju F."/>
            <person name="Liu L."/>
            <person name="Boyd J.A."/>
            <person name="Deng Y."/>
            <person name="Parks D.H."/>
            <person name="Jiang X."/>
            <person name="Yin X."/>
            <person name="Woodcroft B.J."/>
            <person name="Tyson G.W."/>
            <person name="Hugenholtz P."/>
            <person name="Polz M.F."/>
            <person name="Zhang T."/>
        </authorList>
    </citation>
    <scope>NUCLEOTIDE SEQUENCE</scope>
    <source>
        <strain evidence="2">HKST-UBA01</strain>
    </source>
</reference>
<feature type="transmembrane region" description="Helical" evidence="1">
    <location>
        <begin position="67"/>
        <end position="98"/>
    </location>
</feature>
<dbReference type="Proteomes" id="UP000697710">
    <property type="component" value="Unassembled WGS sequence"/>
</dbReference>
<protein>
    <submittedName>
        <fullName evidence="2">Uncharacterized protein</fullName>
    </submittedName>
</protein>
<proteinExistence type="predicted"/>
<accession>A0A956M2M5</accession>
<dbReference type="AlphaFoldDB" id="A0A956M2M5"/>
<sequence length="111" mass="12016">ASQEGHDRGFAAHNEVVRVLVEQGALGLIAYIAVAYLLLSTTKSYCRRTDSPDKLQFPGLARATYCVLWAFFLACAVGSEIIAATSVLYVLLTIFAILHTSSHEGSQKLQA</sequence>
<evidence type="ECO:0000313" key="3">
    <source>
        <dbReference type="Proteomes" id="UP000697710"/>
    </source>
</evidence>
<keyword evidence="1" id="KW-0472">Membrane</keyword>
<reference evidence="2" key="1">
    <citation type="submission" date="2020-04" db="EMBL/GenBank/DDBJ databases">
        <authorList>
            <person name="Zhang T."/>
        </authorList>
    </citation>
    <scope>NUCLEOTIDE SEQUENCE</scope>
    <source>
        <strain evidence="2">HKST-UBA01</strain>
    </source>
</reference>
<evidence type="ECO:0000256" key="1">
    <source>
        <dbReference type="SAM" id="Phobius"/>
    </source>
</evidence>
<gene>
    <name evidence="2" type="ORF">KC729_19805</name>
</gene>